<dbReference type="Pfam" id="PF00754">
    <property type="entry name" value="F5_F8_type_C"/>
    <property type="match status" value="1"/>
</dbReference>
<dbReference type="Proteomes" id="UP000283329">
    <property type="component" value="Unassembled WGS sequence"/>
</dbReference>
<evidence type="ECO:0000313" key="2">
    <source>
        <dbReference type="EMBL" id="KAA3950171.1"/>
    </source>
</evidence>
<organism evidence="3 4">
    <name type="scientific">Bacteroides ovatus</name>
    <dbReference type="NCBI Taxonomy" id="28116"/>
    <lineage>
        <taxon>Bacteria</taxon>
        <taxon>Pseudomonadati</taxon>
        <taxon>Bacteroidota</taxon>
        <taxon>Bacteroidia</taxon>
        <taxon>Bacteroidales</taxon>
        <taxon>Bacteroidaceae</taxon>
        <taxon>Bacteroides</taxon>
    </lineage>
</organism>
<accession>A0A3E5I746</accession>
<dbReference type="Pfam" id="PF08522">
    <property type="entry name" value="BT_3987-like_N"/>
    <property type="match status" value="2"/>
</dbReference>
<reference evidence="2 5" key="2">
    <citation type="journal article" date="2019" name="Nat. Med.">
        <title>A library of human gut bacterial isolates paired with longitudinal multiomics data enables mechanistic microbiome research.</title>
        <authorList>
            <person name="Poyet M."/>
            <person name="Groussin M."/>
            <person name="Gibbons S.M."/>
            <person name="Avila-Pacheco J."/>
            <person name="Jiang X."/>
            <person name="Kearney S.M."/>
            <person name="Perrotta A.R."/>
            <person name="Berdy B."/>
            <person name="Zhao S."/>
            <person name="Lieberman T.D."/>
            <person name="Swanson P.K."/>
            <person name="Smith M."/>
            <person name="Roesemann S."/>
            <person name="Alexander J.E."/>
            <person name="Rich S.A."/>
            <person name="Livny J."/>
            <person name="Vlamakis H."/>
            <person name="Clish C."/>
            <person name="Bullock K."/>
            <person name="Deik A."/>
            <person name="Scott J."/>
            <person name="Pierce K.A."/>
            <person name="Xavier R.J."/>
            <person name="Alm E.J."/>
        </authorList>
    </citation>
    <scope>NUCLEOTIDE SEQUENCE [LARGE SCALE GENOMIC DNA]</scope>
    <source>
        <strain evidence="2 5">BIOML-A163</strain>
    </source>
</reference>
<dbReference type="Gene3D" id="2.60.40.1740">
    <property type="entry name" value="hypothetical protein (bacova_03559)"/>
    <property type="match status" value="2"/>
</dbReference>
<dbReference type="InterPro" id="IPR013728">
    <property type="entry name" value="BT_3987-like_N"/>
</dbReference>
<dbReference type="PROSITE" id="PS50022">
    <property type="entry name" value="FA58C_3"/>
    <property type="match status" value="1"/>
</dbReference>
<dbReference type="InterPro" id="IPR008979">
    <property type="entry name" value="Galactose-bd-like_sf"/>
</dbReference>
<sequence>MKINMILLAGCLISLGACDESKYDLEQLVPEQYHKILRVNNGGKQELTLYDTNDDFVYTFSVVKTGGQPDQTATADIHVLTQEELDRKYSTPESVNYRKISEDSYSLDVSQVAFSVEDRYKLVHISLNQQSVKASMESEPDATWVLPIQVTSTTDSINAEMNSLFLQINEIVMPTMGFSSTLVNTKEYKYGEVSTISESIEFKLDTDNKWDIDCGFTVNEEYVNTYNSANGTSFRLLPQSVYSMAETISLPNGTTSGNLGVDINAGELEPGDYMLPVRISSVSQFEISPTANFYPLSIRILAPQLDRTGWTAEANSEELYGETSTNSGPAARVLDGVTSTFWHSKWQGGSLPMPYELIIDAKDTYTFAQFALLHRANYTDVGSGEFFVSTDGIDWTKVGNFTMKKEQSVQVFGVIPTEGRYFKVKINTSNRDTNCALAEIYAYGLK</sequence>
<reference evidence="3 4" key="1">
    <citation type="submission" date="2018-08" db="EMBL/GenBank/DDBJ databases">
        <title>A genome reference for cultivated species of the human gut microbiota.</title>
        <authorList>
            <person name="Zou Y."/>
            <person name="Xue W."/>
            <person name="Luo G."/>
        </authorList>
    </citation>
    <scope>NUCLEOTIDE SEQUENCE [LARGE SCALE GENOMIC DNA]</scope>
    <source>
        <strain evidence="3 4">AM17-48</strain>
    </source>
</reference>
<dbReference type="InterPro" id="IPR000421">
    <property type="entry name" value="FA58C"/>
</dbReference>
<dbReference type="Proteomes" id="UP000323717">
    <property type="component" value="Unassembled WGS sequence"/>
</dbReference>
<proteinExistence type="predicted"/>
<gene>
    <name evidence="3" type="ORF">DW206_01745</name>
    <name evidence="2" type="ORF">F3D71_15460</name>
</gene>
<dbReference type="RefSeq" id="WP_008776446.1">
    <property type="nucleotide sequence ID" value="NZ_BAABYV010000001.1"/>
</dbReference>
<evidence type="ECO:0000259" key="1">
    <source>
        <dbReference type="PROSITE" id="PS50022"/>
    </source>
</evidence>
<evidence type="ECO:0000313" key="5">
    <source>
        <dbReference type="Proteomes" id="UP000323717"/>
    </source>
</evidence>
<dbReference type="EMBL" id="QRJR01000001">
    <property type="protein sequence ID" value="RHH52766.1"/>
    <property type="molecule type" value="Genomic_DNA"/>
</dbReference>
<dbReference type="SUPFAM" id="SSF49785">
    <property type="entry name" value="Galactose-binding domain-like"/>
    <property type="match status" value="1"/>
</dbReference>
<evidence type="ECO:0000313" key="3">
    <source>
        <dbReference type="EMBL" id="RHH52766.1"/>
    </source>
</evidence>
<dbReference type="PROSITE" id="PS51257">
    <property type="entry name" value="PROKAR_LIPOPROTEIN"/>
    <property type="match status" value="1"/>
</dbReference>
<name>A0A3E5I746_BACOV</name>
<dbReference type="AlphaFoldDB" id="A0A3E5I746"/>
<dbReference type="Gene3D" id="2.60.120.260">
    <property type="entry name" value="Galactose-binding domain-like"/>
    <property type="match status" value="1"/>
</dbReference>
<dbReference type="EMBL" id="VWLE01000224">
    <property type="protein sequence ID" value="KAA3950171.1"/>
    <property type="molecule type" value="Genomic_DNA"/>
</dbReference>
<evidence type="ECO:0000313" key="4">
    <source>
        <dbReference type="Proteomes" id="UP000283329"/>
    </source>
</evidence>
<comment type="caution">
    <text evidence="3">The sequence shown here is derived from an EMBL/GenBank/DDBJ whole genome shotgun (WGS) entry which is preliminary data.</text>
</comment>
<protein>
    <submittedName>
        <fullName evidence="3">DUF1735 domain-containing protein</fullName>
    </submittedName>
</protein>
<feature type="domain" description="F5/8 type C" evidence="1">
    <location>
        <begin position="293"/>
        <end position="443"/>
    </location>
</feature>